<keyword evidence="3" id="KW-1185">Reference proteome</keyword>
<feature type="domain" description="GAF" evidence="1">
    <location>
        <begin position="70"/>
        <end position="161"/>
    </location>
</feature>
<sequence length="163" mass="18558">MNQHNKVQEYEKVLDLLDHFLKKYQNLGRNAIETSIVSLLKNNVTGLFFVGFYQVIDGILIDSILDNHLEVGPYQSTILATPRIEKGKGQCGQCWAEGKVQIQEDVKVCQNYIACDNETQSEIVIPVIKNGVVLSVLDIDSEHLSRFDEVDSKYLQRIVEYLI</sequence>
<dbReference type="STRING" id="5888.A0CKR5"/>
<proteinExistence type="predicted"/>
<dbReference type="RefSeq" id="XP_001438779.1">
    <property type="nucleotide sequence ID" value="XM_001438742.1"/>
</dbReference>
<dbReference type="GeneID" id="5024564"/>
<dbReference type="HOGENOM" id="CLU_077738_2_0_1"/>
<dbReference type="Pfam" id="PF13185">
    <property type="entry name" value="GAF_2"/>
    <property type="match status" value="1"/>
</dbReference>
<evidence type="ECO:0000313" key="2">
    <source>
        <dbReference type="EMBL" id="CAK71382.1"/>
    </source>
</evidence>
<dbReference type="FunFam" id="3.30.450.40:FF:000194">
    <property type="entry name" value="Uncharacterized protein"/>
    <property type="match status" value="1"/>
</dbReference>
<dbReference type="KEGG" id="ptm:GSPATT00001096001"/>
<reference evidence="2 3" key="1">
    <citation type="journal article" date="2006" name="Nature">
        <title>Global trends of whole-genome duplications revealed by the ciliate Paramecium tetraurelia.</title>
        <authorList>
            <consortium name="Genoscope"/>
            <person name="Aury J.-M."/>
            <person name="Jaillon O."/>
            <person name="Duret L."/>
            <person name="Noel B."/>
            <person name="Jubin C."/>
            <person name="Porcel B.M."/>
            <person name="Segurens B."/>
            <person name="Daubin V."/>
            <person name="Anthouard V."/>
            <person name="Aiach N."/>
            <person name="Arnaiz O."/>
            <person name="Billaut A."/>
            <person name="Beisson J."/>
            <person name="Blanc I."/>
            <person name="Bouhouche K."/>
            <person name="Camara F."/>
            <person name="Duharcourt S."/>
            <person name="Guigo R."/>
            <person name="Gogendeau D."/>
            <person name="Katinka M."/>
            <person name="Keller A.-M."/>
            <person name="Kissmehl R."/>
            <person name="Klotz C."/>
            <person name="Koll F."/>
            <person name="Le Moue A."/>
            <person name="Lepere C."/>
            <person name="Malinsky S."/>
            <person name="Nowacki M."/>
            <person name="Nowak J.K."/>
            <person name="Plattner H."/>
            <person name="Poulain J."/>
            <person name="Ruiz F."/>
            <person name="Serrano V."/>
            <person name="Zagulski M."/>
            <person name="Dessen P."/>
            <person name="Betermier M."/>
            <person name="Weissenbach J."/>
            <person name="Scarpelli C."/>
            <person name="Schachter V."/>
            <person name="Sperling L."/>
            <person name="Meyer E."/>
            <person name="Cohen J."/>
            <person name="Wincker P."/>
        </authorList>
    </citation>
    <scope>NUCLEOTIDE SEQUENCE [LARGE SCALE GENOMIC DNA]</scope>
    <source>
        <strain evidence="2 3">Stock d4-2</strain>
    </source>
</reference>
<evidence type="ECO:0000313" key="3">
    <source>
        <dbReference type="Proteomes" id="UP000000600"/>
    </source>
</evidence>
<dbReference type="OMA" id="NQHNKVQ"/>
<name>A0CKR5_PARTE</name>
<dbReference type="OrthoDB" id="15735at2759"/>
<dbReference type="EMBL" id="CT868096">
    <property type="protein sequence ID" value="CAK71382.1"/>
    <property type="molecule type" value="Genomic_DNA"/>
</dbReference>
<accession>A0CKR5</accession>
<dbReference type="eggNOG" id="ENOG502RT1S">
    <property type="taxonomic scope" value="Eukaryota"/>
</dbReference>
<dbReference type="GO" id="GO:0033745">
    <property type="term" value="F:L-methionine-(R)-S-oxide reductase activity"/>
    <property type="evidence" value="ECO:0000318"/>
    <property type="project" value="GO_Central"/>
</dbReference>
<dbReference type="Proteomes" id="UP000000600">
    <property type="component" value="Unassembled WGS sequence"/>
</dbReference>
<dbReference type="AlphaFoldDB" id="A0CKR5"/>
<dbReference type="InterPro" id="IPR029016">
    <property type="entry name" value="GAF-like_dom_sf"/>
</dbReference>
<dbReference type="SUPFAM" id="SSF55781">
    <property type="entry name" value="GAF domain-like"/>
    <property type="match status" value="1"/>
</dbReference>
<evidence type="ECO:0000259" key="1">
    <source>
        <dbReference type="Pfam" id="PF13185"/>
    </source>
</evidence>
<organism evidence="2 3">
    <name type="scientific">Paramecium tetraurelia</name>
    <dbReference type="NCBI Taxonomy" id="5888"/>
    <lineage>
        <taxon>Eukaryota</taxon>
        <taxon>Sar</taxon>
        <taxon>Alveolata</taxon>
        <taxon>Ciliophora</taxon>
        <taxon>Intramacronucleata</taxon>
        <taxon>Oligohymenophorea</taxon>
        <taxon>Peniculida</taxon>
        <taxon>Parameciidae</taxon>
        <taxon>Paramecium</taxon>
    </lineage>
</organism>
<dbReference type="InParanoid" id="A0CKR5"/>
<gene>
    <name evidence="2" type="ORF">GSPATT00001096001</name>
</gene>
<protein>
    <recommendedName>
        <fullName evidence="1">GAF domain-containing protein</fullName>
    </recommendedName>
</protein>
<dbReference type="GO" id="GO:0005829">
    <property type="term" value="C:cytosol"/>
    <property type="evidence" value="ECO:0000318"/>
    <property type="project" value="GO_Central"/>
</dbReference>
<dbReference type="InterPro" id="IPR003018">
    <property type="entry name" value="GAF"/>
</dbReference>
<dbReference type="Gene3D" id="3.30.450.40">
    <property type="match status" value="1"/>
</dbReference>